<comment type="catalytic activity">
    <reaction evidence="3">
        <text>N-formyl-L-kynurenine + H2O = L-kynurenine + formate + H(+)</text>
        <dbReference type="Rhea" id="RHEA:13009"/>
        <dbReference type="ChEBI" id="CHEBI:15377"/>
        <dbReference type="ChEBI" id="CHEBI:15378"/>
        <dbReference type="ChEBI" id="CHEBI:15740"/>
        <dbReference type="ChEBI" id="CHEBI:57959"/>
        <dbReference type="ChEBI" id="CHEBI:58629"/>
        <dbReference type="EC" id="3.5.1.9"/>
    </reaction>
</comment>
<dbReference type="SUPFAM" id="SSF53474">
    <property type="entry name" value="alpha/beta-Hydrolases"/>
    <property type="match status" value="1"/>
</dbReference>
<dbReference type="AlphaFoldDB" id="A0A9P9DES7"/>
<feature type="short sequence motif" description="HGGXW" evidence="3">
    <location>
        <begin position="45"/>
        <end position="49"/>
    </location>
</feature>
<feature type="domain" description="BD-FAE-like" evidence="4">
    <location>
        <begin position="35"/>
        <end position="200"/>
    </location>
</feature>
<feature type="active site" description="Nucleophile" evidence="3">
    <location>
        <position position="124"/>
    </location>
</feature>
<organism evidence="5 6">
    <name type="scientific">Dactylonectria macrodidyma</name>
    <dbReference type="NCBI Taxonomy" id="307937"/>
    <lineage>
        <taxon>Eukaryota</taxon>
        <taxon>Fungi</taxon>
        <taxon>Dikarya</taxon>
        <taxon>Ascomycota</taxon>
        <taxon>Pezizomycotina</taxon>
        <taxon>Sordariomycetes</taxon>
        <taxon>Hypocreomycetidae</taxon>
        <taxon>Hypocreales</taxon>
        <taxon>Nectriaceae</taxon>
        <taxon>Dactylonectria</taxon>
    </lineage>
</organism>
<evidence type="ECO:0000313" key="6">
    <source>
        <dbReference type="Proteomes" id="UP000738349"/>
    </source>
</evidence>
<feature type="active site" evidence="3">
    <location>
        <position position="220"/>
    </location>
</feature>
<sequence length="276" mass="30418">MASSEAMQKLLTYTCHQYGDHDLQRVGIWRRATPQNHGRWVIFIHGGAWRDPRNTLENFIPSIQQIVSSPDEIQSQVCGFASIDYRLSPTSRSHPDHVLDVRAALKFLLAQIQLTDNYVLIGHSAGATLAYQVVMGEAALSGQPVPDEIPLPAAIVGVSGIYELVGLKSRHSHIEAYSSFISGAFGSEGSNWVKASPASYEGNLRHGWSGYSLLAYSPEDSLIDNPEIDSMATKLSLDGLEFDVVKDLKGDHNLVWQEGSQIARLVAQVLRHIRDD</sequence>
<keyword evidence="6" id="KW-1185">Reference proteome</keyword>
<comment type="function">
    <text evidence="3">Catalyzes the hydrolysis of N-formyl-L-kynurenine to L-kynurenine, the second step in the kynurenine pathway of tryptophan degradation. Kynurenine may be further oxidized to nicotinic acid, NAD(H) and NADP(H). Required for elimination of toxic metabolites.</text>
</comment>
<evidence type="ECO:0000256" key="3">
    <source>
        <dbReference type="HAMAP-Rule" id="MF_03014"/>
    </source>
</evidence>
<comment type="pathway">
    <text evidence="3">Amino-acid degradation; L-tryptophan degradation via kynurenine pathway; L-kynurenine from L-tryptophan: step 2/2.</text>
</comment>
<proteinExistence type="inferred from homology"/>
<dbReference type="Gene3D" id="3.40.50.1820">
    <property type="entry name" value="alpha/beta hydrolase"/>
    <property type="match status" value="1"/>
</dbReference>
<dbReference type="InterPro" id="IPR049492">
    <property type="entry name" value="BD-FAE-like_dom"/>
</dbReference>
<dbReference type="GO" id="GO:0034354">
    <property type="term" value="P:'de novo' NAD+ biosynthetic process from L-tryptophan"/>
    <property type="evidence" value="ECO:0007669"/>
    <property type="project" value="UniProtKB-UniRule"/>
</dbReference>
<dbReference type="InterPro" id="IPR029058">
    <property type="entry name" value="AB_hydrolase_fold"/>
</dbReference>
<dbReference type="OrthoDB" id="420264at2759"/>
<comment type="subunit">
    <text evidence="3">Homodimer.</text>
</comment>
<dbReference type="InterPro" id="IPR027519">
    <property type="entry name" value="KFase_ver/fungi-typ"/>
</dbReference>
<evidence type="ECO:0000256" key="2">
    <source>
        <dbReference type="ARBA" id="ARBA00023079"/>
    </source>
</evidence>
<feature type="active site" evidence="3">
    <location>
        <position position="252"/>
    </location>
</feature>
<dbReference type="InterPro" id="IPR050300">
    <property type="entry name" value="GDXG_lipolytic_enzyme"/>
</dbReference>
<dbReference type="GO" id="GO:0019441">
    <property type="term" value="P:L-tryptophan catabolic process to kynurenine"/>
    <property type="evidence" value="ECO:0007669"/>
    <property type="project" value="UniProtKB-UniRule"/>
</dbReference>
<comment type="similarity">
    <text evidence="3">Belongs to the kynurenine formamidase family.</text>
</comment>
<keyword evidence="1 3" id="KW-0378">Hydrolase</keyword>
<dbReference type="PANTHER" id="PTHR48081">
    <property type="entry name" value="AB HYDROLASE SUPERFAMILY PROTEIN C4A8.06C"/>
    <property type="match status" value="1"/>
</dbReference>
<dbReference type="Pfam" id="PF20434">
    <property type="entry name" value="BD-FAE"/>
    <property type="match status" value="1"/>
</dbReference>
<dbReference type="EC" id="3.5.1.9" evidence="3"/>
<dbReference type="EMBL" id="JAGMUV010000028">
    <property type="protein sequence ID" value="KAH7117431.1"/>
    <property type="molecule type" value="Genomic_DNA"/>
</dbReference>
<dbReference type="HAMAP" id="MF_03014">
    <property type="entry name" value="KFase"/>
    <property type="match status" value="1"/>
</dbReference>
<reference evidence="5" key="1">
    <citation type="journal article" date="2021" name="Nat. Commun.">
        <title>Genetic determinants of endophytism in the Arabidopsis root mycobiome.</title>
        <authorList>
            <person name="Mesny F."/>
            <person name="Miyauchi S."/>
            <person name="Thiergart T."/>
            <person name="Pickel B."/>
            <person name="Atanasova L."/>
            <person name="Karlsson M."/>
            <person name="Huettel B."/>
            <person name="Barry K.W."/>
            <person name="Haridas S."/>
            <person name="Chen C."/>
            <person name="Bauer D."/>
            <person name="Andreopoulos W."/>
            <person name="Pangilinan J."/>
            <person name="LaButti K."/>
            <person name="Riley R."/>
            <person name="Lipzen A."/>
            <person name="Clum A."/>
            <person name="Drula E."/>
            <person name="Henrissat B."/>
            <person name="Kohler A."/>
            <person name="Grigoriev I.V."/>
            <person name="Martin F.M."/>
            <person name="Hacquard S."/>
        </authorList>
    </citation>
    <scope>NUCLEOTIDE SEQUENCE</scope>
    <source>
        <strain evidence="5">MPI-CAGE-AT-0147</strain>
    </source>
</reference>
<dbReference type="PANTHER" id="PTHR48081:SF33">
    <property type="entry name" value="KYNURENINE FORMAMIDASE"/>
    <property type="match status" value="1"/>
</dbReference>
<evidence type="ECO:0000259" key="4">
    <source>
        <dbReference type="Pfam" id="PF20434"/>
    </source>
</evidence>
<gene>
    <name evidence="5" type="ORF">EDB81DRAFT_848264</name>
</gene>
<comment type="caution">
    <text evidence="5">The sequence shown here is derived from an EMBL/GenBank/DDBJ whole genome shotgun (WGS) entry which is preliminary data.</text>
</comment>
<evidence type="ECO:0000313" key="5">
    <source>
        <dbReference type="EMBL" id="KAH7117431.1"/>
    </source>
</evidence>
<evidence type="ECO:0000256" key="1">
    <source>
        <dbReference type="ARBA" id="ARBA00022801"/>
    </source>
</evidence>
<comment type="domain">
    <text evidence="3">The main chain amide nitrogen atoms of the second glycine and its adjacent residue in the HGGXW motif define the oxyanion hole, and stabilize the oxyanion that forms during the nucleophilic attack by the catalytic serine during substrate cleavage.</text>
</comment>
<accession>A0A9P9DES7</accession>
<dbReference type="Proteomes" id="UP000738349">
    <property type="component" value="Unassembled WGS sequence"/>
</dbReference>
<keyword evidence="2 3" id="KW-0823">Tryptophan catabolism</keyword>
<name>A0A9P9DES7_9HYPO</name>
<protein>
    <recommendedName>
        <fullName evidence="3">Kynurenine formamidase</fullName>
        <shortName evidence="3">KFA</shortName>
        <shortName evidence="3">KFase</shortName>
        <ecNumber evidence="3">3.5.1.9</ecNumber>
    </recommendedName>
    <alternativeName>
        <fullName evidence="3">Arylformamidase</fullName>
    </alternativeName>
    <alternativeName>
        <fullName evidence="3">N-formylkynurenine formamidase</fullName>
        <shortName evidence="3">FKF</shortName>
    </alternativeName>
</protein>
<dbReference type="GO" id="GO:0004061">
    <property type="term" value="F:arylformamidase activity"/>
    <property type="evidence" value="ECO:0007669"/>
    <property type="project" value="UniProtKB-UniRule"/>
</dbReference>